<dbReference type="NCBIfam" id="TIGR00379">
    <property type="entry name" value="cobB"/>
    <property type="match status" value="1"/>
</dbReference>
<dbReference type="EMBL" id="LO018304">
    <property type="protein sequence ID" value="CUM60367.1"/>
    <property type="molecule type" value="Genomic_DNA"/>
</dbReference>
<dbReference type="InterPro" id="IPR027417">
    <property type="entry name" value="P-loop_NTPase"/>
</dbReference>
<feature type="site" description="Increases nucleophilicity of active site Cys" evidence="7">
    <location>
        <position position="444"/>
    </location>
</feature>
<feature type="domain" description="CobB/CobQ-like glutamine amidotransferase" evidence="9">
    <location>
        <begin position="256"/>
        <end position="450"/>
    </location>
</feature>
<evidence type="ECO:0000259" key="8">
    <source>
        <dbReference type="Pfam" id="PF01656"/>
    </source>
</evidence>
<comment type="pathway">
    <text evidence="7">Cofactor biosynthesis; adenosylcobalamin biosynthesis; cob(II)yrinate a,c-diamide from sirohydrochlorin (anaerobic route): step 10/10.</text>
</comment>
<organism evidence="11">
    <name type="scientific">Planktothrix agardhii</name>
    <name type="common">Oscillatoria agardhii</name>
    <dbReference type="NCBI Taxonomy" id="1160"/>
    <lineage>
        <taxon>Bacteria</taxon>
        <taxon>Bacillati</taxon>
        <taxon>Cyanobacteriota</taxon>
        <taxon>Cyanophyceae</taxon>
        <taxon>Oscillatoriophycideae</taxon>
        <taxon>Oscillatoriales</taxon>
        <taxon>Microcoleaceae</taxon>
        <taxon>Planktothrix</taxon>
    </lineage>
</organism>
<dbReference type="GO" id="GO:0005524">
    <property type="term" value="F:ATP binding"/>
    <property type="evidence" value="ECO:0007669"/>
    <property type="project" value="UniProtKB-UniRule"/>
</dbReference>
<dbReference type="InterPro" id="IPR002586">
    <property type="entry name" value="CobQ/CobB/MinD/ParA_Nub-bd_dom"/>
</dbReference>
<feature type="active site" description="Nucleophile" evidence="7">
    <location>
        <position position="339"/>
    </location>
</feature>
<accession>A0A1J1JHA1</accession>
<comment type="similarity">
    <text evidence="7">Belongs to the CobB/CbiA family.</text>
</comment>
<dbReference type="NCBIfam" id="NF002204">
    <property type="entry name" value="PRK01077.1"/>
    <property type="match status" value="1"/>
</dbReference>
<keyword evidence="4 7" id="KW-0067">ATP-binding</keyword>
<dbReference type="GeneID" id="77286381"/>
<dbReference type="EC" id="6.3.5.11" evidence="7"/>
<dbReference type="Pfam" id="PF07685">
    <property type="entry name" value="GATase_3"/>
    <property type="match status" value="1"/>
</dbReference>
<dbReference type="EMBL" id="LR882963">
    <property type="protein sequence ID" value="CAD5925946.1"/>
    <property type="molecule type" value="Genomic_DNA"/>
</dbReference>
<dbReference type="InterPro" id="IPR011698">
    <property type="entry name" value="GATase_3"/>
</dbReference>
<dbReference type="PANTHER" id="PTHR43873:SF1">
    <property type="entry name" value="COBYRINATE A,C-DIAMIDE SYNTHASE"/>
    <property type="match status" value="1"/>
</dbReference>
<evidence type="ECO:0000256" key="3">
    <source>
        <dbReference type="ARBA" id="ARBA00022741"/>
    </source>
</evidence>
<dbReference type="PROSITE" id="PS51274">
    <property type="entry name" value="GATASE_COBBQ"/>
    <property type="match status" value="1"/>
</dbReference>
<dbReference type="CDD" id="cd03130">
    <property type="entry name" value="GATase1_CobB"/>
    <property type="match status" value="1"/>
</dbReference>
<evidence type="ECO:0000256" key="4">
    <source>
        <dbReference type="ARBA" id="ARBA00022840"/>
    </source>
</evidence>
<dbReference type="Proteomes" id="UP001153761">
    <property type="component" value="Chromosome"/>
</dbReference>
<evidence type="ECO:0000256" key="6">
    <source>
        <dbReference type="ARBA" id="ARBA00022962"/>
    </source>
</evidence>
<comment type="cofactor">
    <cofactor evidence="1 7">
        <name>Mg(2+)</name>
        <dbReference type="ChEBI" id="CHEBI:18420"/>
    </cofactor>
</comment>
<evidence type="ECO:0000256" key="7">
    <source>
        <dbReference type="HAMAP-Rule" id="MF_00027"/>
    </source>
</evidence>
<dbReference type="Pfam" id="PF01656">
    <property type="entry name" value="CbiA"/>
    <property type="match status" value="1"/>
</dbReference>
<evidence type="ECO:0000313" key="10">
    <source>
        <dbReference type="EMBL" id="CAD5925946.1"/>
    </source>
</evidence>
<dbReference type="SUPFAM" id="SSF52317">
    <property type="entry name" value="Class I glutamine amidotransferase-like"/>
    <property type="match status" value="1"/>
</dbReference>
<evidence type="ECO:0000313" key="11">
    <source>
        <dbReference type="EMBL" id="CUM60367.1"/>
    </source>
</evidence>
<feature type="domain" description="CobQ/CobB/MinD/ParA nucleotide binding" evidence="8">
    <location>
        <begin position="3"/>
        <end position="185"/>
    </location>
</feature>
<evidence type="ECO:0000256" key="5">
    <source>
        <dbReference type="ARBA" id="ARBA00022842"/>
    </source>
</evidence>
<keyword evidence="3 7" id="KW-0547">Nucleotide-binding</keyword>
<comment type="function">
    <text evidence="7">Catalyzes the ATP-dependent amidation of the two carboxylate groups at positions a and c of cobyrinate, using either L-glutamine or ammonia as the nitrogen source.</text>
</comment>
<dbReference type="InterPro" id="IPR004484">
    <property type="entry name" value="CbiA/CobB_synth"/>
</dbReference>
<dbReference type="InterPro" id="IPR029062">
    <property type="entry name" value="Class_I_gatase-like"/>
</dbReference>
<dbReference type="SUPFAM" id="SSF52540">
    <property type="entry name" value="P-loop containing nucleoside triphosphate hydrolases"/>
    <property type="match status" value="1"/>
</dbReference>
<sequence length="469" mass="52514">MTLIVAGERSGVGKTTITLAILSYLKKHNSNIQSFKVGPDYIDPMFHHYVTGKPCYNLDSILTSESYIKACYNQHIQTCDYGLIEGVMGLFDGIPNGEKVPIASTAQIALILDLPVILVLDCSRLSGSIAAIALGFKNFNPDIKLEGLVLNKVGSDRHLELLKAFLEPVNIPIIGIIKRQENIVIPDRHLGLIPTNELPQMDLFIQELAELAQTWFDWEKLLPLLKNTLISDLSNSVKRENSIPTLRFEHNYQPIRIAIAKDAAFNFYYADNLEILQQLGAELIEWSPLKDEQLPTDIKGLYFGGGFPEVFAQELSQNQLILNAVKTAILSGIPTYAECGGLMYLCEKIIDFENNAWSMVGILPTTAVMGKRLKLGYYQAKVLKNTPLLLEGEIITGHEFHRSELIENPSDPLYEMQRFMSSQTTAPVLEGWGNCSNVHGSYLHLHWGNRIDIPTRFLKSCTQLSSYTK</sequence>
<proteinExistence type="inferred from homology"/>
<comment type="domain">
    <text evidence="7">Comprises of two domains. The C-terminal domain contains the binding site for glutamine and catalyzes the hydrolysis of this substrate to glutamate and ammonia. The N-terminal domain is anticipated to bind ATP and cobyrinate and catalyzes the ultimate synthesis of the diamide product. The ammonia produced via the glutaminase domain is probably translocated to the adjacent domain via a molecular tunnel, where it reacts with an activated intermediate.</text>
</comment>
<dbReference type="AlphaFoldDB" id="A0A1J1JHA1"/>
<protein>
    <recommendedName>
        <fullName evidence="7">Cobyrinate a,c-diamide synthase</fullName>
        <ecNumber evidence="7">6.3.5.11</ecNumber>
    </recommendedName>
    <alternativeName>
        <fullName evidence="7">Cobyrinic acid a,c-diamide synthetase</fullName>
    </alternativeName>
</protein>
<dbReference type="Gene3D" id="3.40.50.300">
    <property type="entry name" value="P-loop containing nucleotide triphosphate hydrolases"/>
    <property type="match status" value="1"/>
</dbReference>
<comment type="catalytic activity">
    <reaction evidence="7">
        <text>cob(II)yrinate + 2 L-glutamine + 2 ATP + 2 H2O = cob(II)yrinate a,c diamide + 2 L-glutamate + 2 ADP + 2 phosphate + 2 H(+)</text>
        <dbReference type="Rhea" id="RHEA:26289"/>
        <dbReference type="ChEBI" id="CHEBI:15377"/>
        <dbReference type="ChEBI" id="CHEBI:15378"/>
        <dbReference type="ChEBI" id="CHEBI:29985"/>
        <dbReference type="ChEBI" id="CHEBI:30616"/>
        <dbReference type="ChEBI" id="CHEBI:43474"/>
        <dbReference type="ChEBI" id="CHEBI:58359"/>
        <dbReference type="ChEBI" id="CHEBI:58537"/>
        <dbReference type="ChEBI" id="CHEBI:58894"/>
        <dbReference type="ChEBI" id="CHEBI:456216"/>
        <dbReference type="EC" id="6.3.5.11"/>
    </reaction>
</comment>
<keyword evidence="2 7" id="KW-0436">Ligase</keyword>
<evidence type="ECO:0000256" key="1">
    <source>
        <dbReference type="ARBA" id="ARBA00001946"/>
    </source>
</evidence>
<dbReference type="CDD" id="cd05388">
    <property type="entry name" value="CobB_N"/>
    <property type="match status" value="1"/>
</dbReference>
<keyword evidence="6 7" id="KW-0315">Glutamine amidotransferase</keyword>
<evidence type="ECO:0000256" key="2">
    <source>
        <dbReference type="ARBA" id="ARBA00022598"/>
    </source>
</evidence>
<reference evidence="11" key="1">
    <citation type="submission" date="2015-09" db="EMBL/GenBank/DDBJ databases">
        <authorList>
            <person name="Jackson K.R."/>
            <person name="Lunt B.L."/>
            <person name="Fisher J.N.B."/>
            <person name="Gardner A.V."/>
            <person name="Bailey M.E."/>
            <person name="Deus L.M."/>
            <person name="Earl A.S."/>
            <person name="Gibby P.D."/>
            <person name="Hartmann K.A."/>
            <person name="Liu J.E."/>
            <person name="Manci A.M."/>
            <person name="Nielsen D.A."/>
            <person name="Solomon M.B."/>
            <person name="Breakwell D.P."/>
            <person name="Burnett S.H."/>
            <person name="Grose J.H."/>
        </authorList>
    </citation>
    <scope>NUCLEOTIDE SEQUENCE</scope>
    <source>
        <strain evidence="11">7805</strain>
    </source>
</reference>
<dbReference type="RefSeq" id="WP_026787143.1">
    <property type="nucleotide sequence ID" value="NZ_JBAVBW010000186.1"/>
</dbReference>
<name>A0A1J1JHA1_PLAAG</name>
<keyword evidence="7" id="KW-0169">Cobalamin biosynthesis</keyword>
<dbReference type="UniPathway" id="UPA00148">
    <property type="reaction ID" value="UER00231"/>
</dbReference>
<dbReference type="GO" id="GO:0042242">
    <property type="term" value="F:cobyrinic acid a,c-diamide synthase activity"/>
    <property type="evidence" value="ECO:0007669"/>
    <property type="project" value="UniProtKB-UniRule"/>
</dbReference>
<dbReference type="Gene3D" id="3.40.50.880">
    <property type="match status" value="1"/>
</dbReference>
<reference evidence="10" key="2">
    <citation type="submission" date="2020-09" db="EMBL/GenBank/DDBJ databases">
        <authorList>
            <person name="Blom J."/>
        </authorList>
    </citation>
    <scope>NUCLEOTIDE SEQUENCE</scope>
    <source>
        <strain evidence="10">No.66</strain>
    </source>
</reference>
<dbReference type="GO" id="GO:0009236">
    <property type="term" value="P:cobalamin biosynthetic process"/>
    <property type="evidence" value="ECO:0007669"/>
    <property type="project" value="UniProtKB-UniRule"/>
</dbReference>
<dbReference type="HAMAP" id="MF_00027">
    <property type="entry name" value="CobB_CbiA"/>
    <property type="match status" value="1"/>
</dbReference>
<evidence type="ECO:0000259" key="9">
    <source>
        <dbReference type="Pfam" id="PF07685"/>
    </source>
</evidence>
<dbReference type="PANTHER" id="PTHR43873">
    <property type="entry name" value="COBYRINATE A,C-DIAMIDE SYNTHASE"/>
    <property type="match status" value="1"/>
</dbReference>
<keyword evidence="5 7" id="KW-0460">Magnesium</keyword>
<gene>
    <name evidence="11" type="primary">cobB</name>
    <name evidence="7 10" type="synonym">cbiA</name>
    <name evidence="10" type="ORF">PANO66_01006</name>
    <name evidence="11" type="ORF">PLAM_2401</name>
</gene>
<comment type="miscellaneous">
    <text evidence="7">The a and c carboxylates of cobyrinate are activated for nucleophilic attack via formation of a phosphorylated intermediate by ATP. CbiA catalyzes first the amidation of the c-carboxylate, and then that of the a-carboxylate.</text>
</comment>